<evidence type="ECO:0000256" key="17">
    <source>
        <dbReference type="PIRNR" id="PIRNR036429"/>
    </source>
</evidence>
<dbReference type="NCBIfam" id="TIGR00407">
    <property type="entry name" value="proA"/>
    <property type="match status" value="1"/>
</dbReference>
<dbReference type="InterPro" id="IPR000965">
    <property type="entry name" value="GPR_dom"/>
</dbReference>
<dbReference type="STRING" id="451379.A0A0N5AQN1"/>
<evidence type="ECO:0000256" key="12">
    <source>
        <dbReference type="ARBA" id="ARBA00022857"/>
    </source>
</evidence>
<comment type="catalytic activity">
    <reaction evidence="15 17">
        <text>L-glutamate 5-semialdehyde + phosphate + NADP(+) = L-glutamyl 5-phosphate + NADPH + H(+)</text>
        <dbReference type="Rhea" id="RHEA:19541"/>
        <dbReference type="ChEBI" id="CHEBI:15378"/>
        <dbReference type="ChEBI" id="CHEBI:43474"/>
        <dbReference type="ChEBI" id="CHEBI:57783"/>
        <dbReference type="ChEBI" id="CHEBI:58066"/>
        <dbReference type="ChEBI" id="CHEBI:58274"/>
        <dbReference type="ChEBI" id="CHEBI:58349"/>
        <dbReference type="EC" id="1.2.1.41"/>
    </reaction>
</comment>
<dbReference type="InterPro" id="IPR001057">
    <property type="entry name" value="Glu/AcGlu_kinase"/>
</dbReference>
<dbReference type="GO" id="GO:0055129">
    <property type="term" value="P:L-proline biosynthetic process"/>
    <property type="evidence" value="ECO:0007669"/>
    <property type="project" value="UniProtKB-UniRule"/>
</dbReference>
<dbReference type="HAMAP" id="MF_00412">
    <property type="entry name" value="ProA"/>
    <property type="match status" value="1"/>
</dbReference>
<evidence type="ECO:0000259" key="18">
    <source>
        <dbReference type="Pfam" id="PF00696"/>
    </source>
</evidence>
<proteinExistence type="inferred from homology"/>
<evidence type="ECO:0000256" key="5">
    <source>
        <dbReference type="ARBA" id="ARBA00022490"/>
    </source>
</evidence>
<keyword evidence="14" id="KW-0511">Multifunctional enzyme</keyword>
<dbReference type="CDD" id="cd07079">
    <property type="entry name" value="ALDH_F18-19_ProA-GPR"/>
    <property type="match status" value="1"/>
</dbReference>
<dbReference type="HAMAP" id="MF_00456">
    <property type="entry name" value="ProB"/>
    <property type="match status" value="1"/>
</dbReference>
<evidence type="ECO:0000256" key="11">
    <source>
        <dbReference type="ARBA" id="ARBA00022840"/>
    </source>
</evidence>
<keyword evidence="8 17" id="KW-0808">Transferase</keyword>
<dbReference type="Gene3D" id="3.40.1160.10">
    <property type="entry name" value="Acetylglutamate kinase-like"/>
    <property type="match status" value="1"/>
</dbReference>
<dbReference type="NCBIfam" id="TIGR01092">
    <property type="entry name" value="P5CS"/>
    <property type="match status" value="1"/>
</dbReference>
<evidence type="ECO:0000256" key="1">
    <source>
        <dbReference type="ARBA" id="ARBA00004985"/>
    </source>
</evidence>
<keyword evidence="9 17" id="KW-0547">Nucleotide-binding</keyword>
<dbReference type="SUPFAM" id="SSF53633">
    <property type="entry name" value="Carbamate kinase-like"/>
    <property type="match status" value="1"/>
</dbReference>
<evidence type="ECO:0000256" key="3">
    <source>
        <dbReference type="ARBA" id="ARBA00006300"/>
    </source>
</evidence>
<dbReference type="Gene3D" id="3.40.605.10">
    <property type="entry name" value="Aldehyde Dehydrogenase, Chain A, domain 1"/>
    <property type="match status" value="1"/>
</dbReference>
<evidence type="ECO:0000256" key="8">
    <source>
        <dbReference type="ARBA" id="ARBA00022679"/>
    </source>
</evidence>
<dbReference type="InterPro" id="IPR005715">
    <property type="entry name" value="Glu_5kinase/COase_Synthase"/>
</dbReference>
<dbReference type="InterPro" id="IPR016162">
    <property type="entry name" value="Ald_DH_N"/>
</dbReference>
<comment type="pathway">
    <text evidence="2 17">Amino-acid biosynthesis; L-proline biosynthesis; L-glutamate 5-semialdehyde from L-glutamate: step 1/2.</text>
</comment>
<dbReference type="UniPathway" id="UPA00098">
    <property type="reaction ID" value="UER00359"/>
</dbReference>
<evidence type="ECO:0000256" key="14">
    <source>
        <dbReference type="ARBA" id="ARBA00023268"/>
    </source>
</evidence>
<dbReference type="FunFam" id="3.40.1160.10:FF:000006">
    <property type="entry name" value="Glutamate 5-kinase"/>
    <property type="match status" value="1"/>
</dbReference>
<keyword evidence="7 17" id="KW-0641">Proline biosynthesis</keyword>
<keyword evidence="11 17" id="KW-0067">ATP-binding</keyword>
<dbReference type="InterPro" id="IPR041744">
    <property type="entry name" value="G5K_ProBA"/>
</dbReference>
<reference evidence="20" key="1">
    <citation type="submission" date="2017-02" db="UniProtKB">
        <authorList>
            <consortium name="WormBaseParasite"/>
        </authorList>
    </citation>
    <scope>IDENTIFICATION</scope>
</reference>
<dbReference type="PIRSF" id="PIRSF036429">
    <property type="entry name" value="P5C_syn"/>
    <property type="match status" value="1"/>
</dbReference>
<dbReference type="EC" id="1.2.1.41" evidence="17"/>
<evidence type="ECO:0000256" key="6">
    <source>
        <dbReference type="ARBA" id="ARBA00022605"/>
    </source>
</evidence>
<protein>
    <recommendedName>
        <fullName evidence="17">Delta-1-pyrroline-5-carboxylate synthase</fullName>
    </recommendedName>
    <domain>
        <recommendedName>
            <fullName evidence="17">Glutamate 5-kinase</fullName>
            <shortName evidence="17">GK</shortName>
            <ecNumber evidence="17">2.7.2.11</ecNumber>
        </recommendedName>
        <alternativeName>
            <fullName evidence="17">Gamma-glutamyl kinase</fullName>
        </alternativeName>
    </domain>
    <domain>
        <recommendedName>
            <fullName evidence="17">Gamma-glutamyl phosphate reductase</fullName>
            <shortName evidence="17">GPR</shortName>
            <ecNumber evidence="17">1.2.1.41</ecNumber>
        </recommendedName>
        <alternativeName>
            <fullName evidence="17">Glutamate-5-semialdehyde dehydrogenase</fullName>
        </alternativeName>
        <alternativeName>
            <fullName evidence="17">Glutamyl-gamma-semialdehyde dehydrogenase</fullName>
        </alternativeName>
    </domain>
</protein>
<evidence type="ECO:0000256" key="10">
    <source>
        <dbReference type="ARBA" id="ARBA00022777"/>
    </source>
</evidence>
<dbReference type="PRINTS" id="PR00474">
    <property type="entry name" value="GLU5KINASE"/>
</dbReference>
<organism evidence="19 20">
    <name type="scientific">Syphacia muris</name>
    <dbReference type="NCBI Taxonomy" id="451379"/>
    <lineage>
        <taxon>Eukaryota</taxon>
        <taxon>Metazoa</taxon>
        <taxon>Ecdysozoa</taxon>
        <taxon>Nematoda</taxon>
        <taxon>Chromadorea</taxon>
        <taxon>Rhabditida</taxon>
        <taxon>Spirurina</taxon>
        <taxon>Oxyuridomorpha</taxon>
        <taxon>Oxyuroidea</taxon>
        <taxon>Oxyuridae</taxon>
        <taxon>Syphacia</taxon>
    </lineage>
</organism>
<keyword evidence="19" id="KW-1185">Reference proteome</keyword>
<dbReference type="FunFam" id="3.40.309.10:FF:000015">
    <property type="entry name" value="Delta-1-pyrroline-5-carboxylate synthase"/>
    <property type="match status" value="1"/>
</dbReference>
<dbReference type="GO" id="GO:0005524">
    <property type="term" value="F:ATP binding"/>
    <property type="evidence" value="ECO:0007669"/>
    <property type="project" value="UniProtKB-UniRule"/>
</dbReference>
<keyword evidence="13 17" id="KW-0560">Oxidoreductase</keyword>
<dbReference type="GO" id="GO:0004349">
    <property type="term" value="F:glutamate 5-kinase activity"/>
    <property type="evidence" value="ECO:0007669"/>
    <property type="project" value="UniProtKB-UniRule"/>
</dbReference>
<dbReference type="NCBIfam" id="NF001221">
    <property type="entry name" value="PRK00197.1"/>
    <property type="match status" value="1"/>
</dbReference>
<dbReference type="GO" id="GO:0005739">
    <property type="term" value="C:mitochondrion"/>
    <property type="evidence" value="ECO:0007669"/>
    <property type="project" value="UniProtKB-UniRule"/>
</dbReference>
<dbReference type="AlphaFoldDB" id="A0A0N5AQN1"/>
<evidence type="ECO:0000313" key="19">
    <source>
        <dbReference type="Proteomes" id="UP000046393"/>
    </source>
</evidence>
<evidence type="ECO:0000256" key="16">
    <source>
        <dbReference type="ARBA" id="ARBA00049141"/>
    </source>
</evidence>
<comment type="catalytic activity">
    <reaction evidence="16 17">
        <text>L-glutamate + ATP = L-glutamyl 5-phosphate + ADP</text>
        <dbReference type="Rhea" id="RHEA:14877"/>
        <dbReference type="ChEBI" id="CHEBI:29985"/>
        <dbReference type="ChEBI" id="CHEBI:30616"/>
        <dbReference type="ChEBI" id="CHEBI:58274"/>
        <dbReference type="ChEBI" id="CHEBI:456216"/>
        <dbReference type="EC" id="2.7.2.11"/>
    </reaction>
</comment>
<dbReference type="PROSITE" id="PS00902">
    <property type="entry name" value="GLUTAMATE_5_KINASE"/>
    <property type="match status" value="1"/>
</dbReference>
<comment type="pathway">
    <text evidence="1 17">Amino-acid biosynthesis; L-proline biosynthesis; L-glutamate 5-semialdehyde from L-glutamate: step 2/2.</text>
</comment>
<keyword evidence="12 17" id="KW-0521">NADP</keyword>
<dbReference type="PROSITE" id="PS01223">
    <property type="entry name" value="PROA"/>
    <property type="match status" value="1"/>
</dbReference>
<dbReference type="EC" id="2.7.2.11" evidence="17"/>
<dbReference type="InterPro" id="IPR001048">
    <property type="entry name" value="Asp/Glu/Uridylate_kinase"/>
</dbReference>
<comment type="similarity">
    <text evidence="3 17">In the C-terminal section; belongs to the gamma-glutamyl phosphate reductase family.</text>
</comment>
<keyword evidence="5" id="KW-0963">Cytoplasm</keyword>
<evidence type="ECO:0000256" key="13">
    <source>
        <dbReference type="ARBA" id="ARBA00023002"/>
    </source>
</evidence>
<feature type="domain" description="Aspartate/glutamate/uridylate kinase" evidence="18">
    <location>
        <begin position="64"/>
        <end position="304"/>
    </location>
</feature>
<evidence type="ECO:0000256" key="9">
    <source>
        <dbReference type="ARBA" id="ARBA00022741"/>
    </source>
</evidence>
<dbReference type="PANTHER" id="PTHR11063">
    <property type="entry name" value="GLUTAMATE SEMIALDEHYDE DEHYDROGENASE"/>
    <property type="match status" value="1"/>
</dbReference>
<dbReference type="NCBIfam" id="TIGR01027">
    <property type="entry name" value="proB"/>
    <property type="match status" value="1"/>
</dbReference>
<dbReference type="PANTHER" id="PTHR11063:SF8">
    <property type="entry name" value="DELTA-1-PYRROLINE-5-CARBOXYLATE SYNTHASE"/>
    <property type="match status" value="1"/>
</dbReference>
<keyword evidence="6 17" id="KW-0028">Amino-acid biosynthesis</keyword>
<dbReference type="InterPro" id="IPR019797">
    <property type="entry name" value="Glutamate_5-kinase_CS"/>
</dbReference>
<name>A0A0N5AQN1_9BILA</name>
<dbReference type="GO" id="GO:0004350">
    <property type="term" value="F:glutamate-5-semialdehyde dehydrogenase activity"/>
    <property type="evidence" value="ECO:0007669"/>
    <property type="project" value="UniProtKB-UniRule"/>
</dbReference>
<dbReference type="Proteomes" id="UP000046393">
    <property type="component" value="Unplaced"/>
</dbReference>
<dbReference type="Pfam" id="PF00696">
    <property type="entry name" value="AA_kinase"/>
    <property type="match status" value="1"/>
</dbReference>
<dbReference type="SUPFAM" id="SSF53720">
    <property type="entry name" value="ALDH-like"/>
    <property type="match status" value="1"/>
</dbReference>
<dbReference type="InterPro" id="IPR016161">
    <property type="entry name" value="Ald_DH/histidinol_DH"/>
</dbReference>
<dbReference type="InterPro" id="IPR020593">
    <property type="entry name" value="G-glutamylP_reductase_CS"/>
</dbReference>
<dbReference type="WBParaSite" id="SMUV_0000700201-mRNA-1">
    <property type="protein sequence ID" value="SMUV_0000700201-mRNA-1"/>
    <property type="gene ID" value="SMUV_0000700201"/>
</dbReference>
<dbReference type="CDD" id="cd04256">
    <property type="entry name" value="AAK_P5CS_ProBA"/>
    <property type="match status" value="1"/>
</dbReference>
<keyword evidence="10 17" id="KW-0418">Kinase</keyword>
<evidence type="ECO:0000256" key="15">
    <source>
        <dbReference type="ARBA" id="ARBA00049024"/>
    </source>
</evidence>
<evidence type="ECO:0000313" key="20">
    <source>
        <dbReference type="WBParaSite" id="SMUV_0000700201-mRNA-1"/>
    </source>
</evidence>
<dbReference type="InterPro" id="IPR036393">
    <property type="entry name" value="AceGlu_kinase-like_sf"/>
</dbReference>
<accession>A0A0N5AQN1</accession>
<dbReference type="InterPro" id="IPR016163">
    <property type="entry name" value="Ald_DH_C"/>
</dbReference>
<dbReference type="Gene3D" id="3.40.309.10">
    <property type="entry name" value="Aldehyde Dehydrogenase, Chain A, domain 2"/>
    <property type="match status" value="1"/>
</dbReference>
<sequence length="781" mass="85105">MLRSGNLARHLTRRLSTSFVLFNKPELATMKHIIRDFDGNYDPSAVQHRRTVLKTRADLKKAQRIIVKMGSAVITRDDECGLALGRLASIVEQVSELQQVGRQMLIVSSGAVAFGRQKLRHELVMSLSMRQTLRGPSGMQADKRACAASGMPGLMSLYEQLFQQYGVTVAQVLLTKPDIDDEQRRKHLHSTIENLLNLNIIPIVNANDAVAPDPKQNAHISDNDSLAAKLAVEIGADLLVILSNVNGLYTEPPGLEGSRLLHTYSPFENTGVVFGENSKFGTGGMKSKVAACAAALKGGVATVITSGMDPTAIISTVVGKKIGTLFTQSTSFEGPPIEEVAAKCRESGRMLQMLTNEERSNTIKHFADILMTRENDIMEANHLDVSNAQKNGLESQLLSRLKMSPEKIKSLHAGLYTIAETAKTLVGKVLKRVKIAEGLILEQIAVPIGSILVIFESRPDCLPQVAGLSIASGNSLLLKGGKEAEETNRVLHSLVQEALGMHGYGVRDAVTLIRSREEVADLLQLDDLIDLVIPRGSSELVKNMQMLSKRIPVLGHSEGICHVYIDKEVNEEMALQIVRDSKCDYPSACNAAETILIHKDHLKTPMFDKLCAMLKSEDVKLHAGPKLQALLQLGPPAAESLKYEYCGLECTLEVVDSVEEAVKHIIRYGSGHTDTIATSNDATANYFLRHVDSACVFHNASTRFSDGYRFGLGAEVGISTGRIHARGPVGVEGLLTTKWILRGNGHAVGDFTSGKCHYVHEPLNVNNKSSPVKETENTEKN</sequence>
<dbReference type="InterPro" id="IPR005766">
    <property type="entry name" value="P5_carboxy_syn"/>
</dbReference>
<evidence type="ECO:0000256" key="4">
    <source>
        <dbReference type="ARBA" id="ARBA00009302"/>
    </source>
</evidence>
<evidence type="ECO:0000256" key="2">
    <source>
        <dbReference type="ARBA" id="ARBA00005185"/>
    </source>
</evidence>
<comment type="similarity">
    <text evidence="4 17">In the N-terminal section; belongs to the glutamate 5-kinase family.</text>
</comment>
<evidence type="ECO:0000256" key="7">
    <source>
        <dbReference type="ARBA" id="ARBA00022650"/>
    </source>
</evidence>